<evidence type="ECO:0000256" key="1">
    <source>
        <dbReference type="ARBA" id="ARBA00023242"/>
    </source>
</evidence>
<keyword evidence="1" id="KW-0539">Nucleus</keyword>
<evidence type="ECO:0000313" key="4">
    <source>
        <dbReference type="Ensembl" id="ENSCABP00000011695.1"/>
    </source>
</evidence>
<dbReference type="InterPro" id="IPR003309">
    <property type="entry name" value="SCAN_dom"/>
</dbReference>
<dbReference type="AlphaFoldDB" id="A0A8C0GP68"/>
<evidence type="ECO:0000256" key="2">
    <source>
        <dbReference type="SAM" id="MobiDB-lite"/>
    </source>
</evidence>
<dbReference type="Gene3D" id="1.10.4020.10">
    <property type="entry name" value="DNA breaking-rejoining enzymes"/>
    <property type="match status" value="1"/>
</dbReference>
<dbReference type="InterPro" id="IPR050916">
    <property type="entry name" value="SCAN-C2H2_zinc_finger"/>
</dbReference>
<dbReference type="Pfam" id="PF02023">
    <property type="entry name" value="SCAN"/>
    <property type="match status" value="1"/>
</dbReference>
<organism evidence="4 5">
    <name type="scientific">Chelonoidis abingdonii</name>
    <name type="common">Abingdon island giant tortoise</name>
    <name type="synonym">Testudo abingdonii</name>
    <dbReference type="NCBI Taxonomy" id="106734"/>
    <lineage>
        <taxon>Eukaryota</taxon>
        <taxon>Metazoa</taxon>
        <taxon>Chordata</taxon>
        <taxon>Craniata</taxon>
        <taxon>Vertebrata</taxon>
        <taxon>Euteleostomi</taxon>
        <taxon>Archelosauria</taxon>
        <taxon>Testudinata</taxon>
        <taxon>Testudines</taxon>
        <taxon>Cryptodira</taxon>
        <taxon>Durocryptodira</taxon>
        <taxon>Testudinoidea</taxon>
        <taxon>Testudinidae</taxon>
        <taxon>Chelonoidis</taxon>
    </lineage>
</organism>
<dbReference type="GeneTree" id="ENSGT01030000234795"/>
<protein>
    <recommendedName>
        <fullName evidence="3">SCAN box domain-containing protein</fullName>
    </recommendedName>
</protein>
<reference evidence="4" key="2">
    <citation type="submission" date="2025-09" db="UniProtKB">
        <authorList>
            <consortium name="Ensembl"/>
        </authorList>
    </citation>
    <scope>IDENTIFICATION</scope>
</reference>
<dbReference type="OMA" id="IPLWGSP"/>
<dbReference type="InterPro" id="IPR038269">
    <property type="entry name" value="SCAN_sf"/>
</dbReference>
<evidence type="ECO:0000313" key="5">
    <source>
        <dbReference type="Proteomes" id="UP000694404"/>
    </source>
</evidence>
<feature type="domain" description="SCAN box" evidence="3">
    <location>
        <begin position="33"/>
        <end position="111"/>
    </location>
</feature>
<dbReference type="CDD" id="cd07936">
    <property type="entry name" value="SCAN"/>
    <property type="match status" value="1"/>
</dbReference>
<dbReference type="PANTHER" id="PTHR45935">
    <property type="entry name" value="PROTEIN ZBED8-RELATED"/>
    <property type="match status" value="1"/>
</dbReference>
<reference evidence="4" key="1">
    <citation type="submission" date="2025-08" db="UniProtKB">
        <authorList>
            <consortium name="Ensembl"/>
        </authorList>
    </citation>
    <scope>IDENTIFICATION</scope>
</reference>
<accession>A0A8C0GP68</accession>
<dbReference type="SUPFAM" id="SSF47353">
    <property type="entry name" value="Retrovirus capsid dimerization domain-like"/>
    <property type="match status" value="1"/>
</dbReference>
<feature type="region of interest" description="Disordered" evidence="2">
    <location>
        <begin position="122"/>
        <end position="181"/>
    </location>
</feature>
<sequence>GALIVLATEDTKDYVRVKATVLDALDVSPETFRQRFRGQTYLTGARPRLIAQGLKEACRRWLQPETRTAEEVTEQVVLEQFVHILPARGRAWVLRHWSVTLGAAVSLMEDFLAAKASMGPVFRPPTPGPDQPRGEKRASASSGLWRPNHGLDPGSALQAQDPDPAPHSAPRVSPAGLSGPR</sequence>
<dbReference type="Proteomes" id="UP000694404">
    <property type="component" value="Unplaced"/>
</dbReference>
<evidence type="ECO:0000259" key="3">
    <source>
        <dbReference type="PROSITE" id="PS50804"/>
    </source>
</evidence>
<dbReference type="PANTHER" id="PTHR45935:SF15">
    <property type="entry name" value="SCAN BOX DOMAIN-CONTAINING PROTEIN"/>
    <property type="match status" value="1"/>
</dbReference>
<name>A0A8C0GP68_CHEAB</name>
<dbReference type="SMART" id="SM00431">
    <property type="entry name" value="SCAN"/>
    <property type="match status" value="1"/>
</dbReference>
<dbReference type="PROSITE" id="PS50804">
    <property type="entry name" value="SCAN_BOX"/>
    <property type="match status" value="1"/>
</dbReference>
<dbReference type="Ensembl" id="ENSCABT00000012814.1">
    <property type="protein sequence ID" value="ENSCABP00000011695.1"/>
    <property type="gene ID" value="ENSCABG00000008728.1"/>
</dbReference>
<keyword evidence="5" id="KW-1185">Reference proteome</keyword>
<proteinExistence type="predicted"/>